<evidence type="ECO:0000313" key="1">
    <source>
        <dbReference type="EMBL" id="GBO27607.1"/>
    </source>
</evidence>
<comment type="caution">
    <text evidence="1">The sequence shown here is derived from an EMBL/GenBank/DDBJ whole genome shotgun (WGS) entry which is preliminary data.</text>
</comment>
<evidence type="ECO:0000313" key="2">
    <source>
        <dbReference type="Proteomes" id="UP000499080"/>
    </source>
</evidence>
<dbReference type="EMBL" id="BGPR01050626">
    <property type="protein sequence ID" value="GBO27607.1"/>
    <property type="molecule type" value="Genomic_DNA"/>
</dbReference>
<name>A0A4Y2VV16_ARAVE</name>
<proteinExistence type="predicted"/>
<dbReference type="Proteomes" id="UP000499080">
    <property type="component" value="Unassembled WGS sequence"/>
</dbReference>
<keyword evidence="2" id="KW-1185">Reference proteome</keyword>
<organism evidence="1 2">
    <name type="scientific">Araneus ventricosus</name>
    <name type="common">Orbweaver spider</name>
    <name type="synonym">Epeira ventricosa</name>
    <dbReference type="NCBI Taxonomy" id="182803"/>
    <lineage>
        <taxon>Eukaryota</taxon>
        <taxon>Metazoa</taxon>
        <taxon>Ecdysozoa</taxon>
        <taxon>Arthropoda</taxon>
        <taxon>Chelicerata</taxon>
        <taxon>Arachnida</taxon>
        <taxon>Araneae</taxon>
        <taxon>Araneomorphae</taxon>
        <taxon>Entelegynae</taxon>
        <taxon>Araneoidea</taxon>
        <taxon>Araneidae</taxon>
        <taxon>Araneus</taxon>
    </lineage>
</organism>
<dbReference type="AlphaFoldDB" id="A0A4Y2VV16"/>
<sequence length="130" mass="14748">MCNRFKSYSSASINEALTSRKIITIWSYHCHDDPRVVIQIAPNVGIATARQSFLGKRGRRLRSLLSDAEQLQLTGKSKRRISETFPDCGMCERGGDVIYLSFILNGTFYECVDRHCVQVYVASAPWRCPL</sequence>
<reference evidence="1 2" key="1">
    <citation type="journal article" date="2019" name="Sci. Rep.">
        <title>Orb-weaving spider Araneus ventricosus genome elucidates the spidroin gene catalogue.</title>
        <authorList>
            <person name="Kono N."/>
            <person name="Nakamura H."/>
            <person name="Ohtoshi R."/>
            <person name="Moran D.A.P."/>
            <person name="Shinohara A."/>
            <person name="Yoshida Y."/>
            <person name="Fujiwara M."/>
            <person name="Mori M."/>
            <person name="Tomita M."/>
            <person name="Arakawa K."/>
        </authorList>
    </citation>
    <scope>NUCLEOTIDE SEQUENCE [LARGE SCALE GENOMIC DNA]</scope>
</reference>
<accession>A0A4Y2VV16</accession>
<gene>
    <name evidence="1" type="ORF">AVEN_10273_1</name>
</gene>
<protein>
    <submittedName>
        <fullName evidence="1">Uncharacterized protein</fullName>
    </submittedName>
</protein>